<dbReference type="SUPFAM" id="SSF53383">
    <property type="entry name" value="PLP-dependent transferases"/>
    <property type="match status" value="1"/>
</dbReference>
<dbReference type="EMBL" id="CP025613">
    <property type="protein sequence ID" value="AUN33636.1"/>
    <property type="molecule type" value="Genomic_DNA"/>
</dbReference>
<proteinExistence type="predicted"/>
<dbReference type="UniPathway" id="UPA00148"/>
<evidence type="ECO:0000256" key="4">
    <source>
        <dbReference type="ARBA" id="ARBA00012285"/>
    </source>
</evidence>
<dbReference type="PANTHER" id="PTHR42885:SF1">
    <property type="entry name" value="THREONINE-PHOSPHATE DECARBOXYLASE"/>
    <property type="match status" value="1"/>
</dbReference>
<evidence type="ECO:0000256" key="9">
    <source>
        <dbReference type="ARBA" id="ARBA00048531"/>
    </source>
</evidence>
<dbReference type="Proteomes" id="UP000234752">
    <property type="component" value="Plasmid unnamed1"/>
</dbReference>
<sequence length="335" mass="35510">MDGGFAQPHGGDLGVMSALFPDAPRPWIDLSTGINPWPYPLPLLEPALWTRLPSAADVVALKQAAMAAYGVTDPDAILAAPGSQVLISGLPFLRPAGADVTIVGPTYGEHAPAWVRAGHRVRMIADLPDLGGPLPDVLLLVNPNNPDGRTHDPARLRPLLSEIARRGGWMLVDEAFCDLMPDLSLAPLAGQPGLLILRSFGKFFGLAGLRLGFLMAPPDMVRAMSARLGPWAVAGPALAVGAAALSDAGWQADTRRRLADAMGRSLSLYRKAGMEILGHTDLYALLREPEGRGLFIGMGRAGLLIRAFPDRPGLFRLGLPPDSVAFDRVASVLTI</sequence>
<evidence type="ECO:0000313" key="11">
    <source>
        <dbReference type="EMBL" id="AUN33636.1"/>
    </source>
</evidence>
<keyword evidence="7" id="KW-0456">Lyase</keyword>
<evidence type="ECO:0000256" key="3">
    <source>
        <dbReference type="ARBA" id="ARBA00004953"/>
    </source>
</evidence>
<evidence type="ECO:0000313" key="12">
    <source>
        <dbReference type="Proteomes" id="UP000234752"/>
    </source>
</evidence>
<evidence type="ECO:0000256" key="6">
    <source>
        <dbReference type="ARBA" id="ARBA00022898"/>
    </source>
</evidence>
<dbReference type="GO" id="GO:0030170">
    <property type="term" value="F:pyridoxal phosphate binding"/>
    <property type="evidence" value="ECO:0007669"/>
    <property type="project" value="InterPro"/>
</dbReference>
<comment type="pathway">
    <text evidence="3">Cofactor biosynthesis; adenosylcobalamin biosynthesis.</text>
</comment>
<keyword evidence="12" id="KW-1185">Reference proteome</keyword>
<dbReference type="KEGG" id="ncb:C0V82_22145"/>
<dbReference type="InterPro" id="IPR015421">
    <property type="entry name" value="PyrdxlP-dep_Trfase_major"/>
</dbReference>
<comment type="cofactor">
    <cofactor evidence="1">
        <name>pyridoxal 5'-phosphate</name>
        <dbReference type="ChEBI" id="CHEBI:597326"/>
    </cofactor>
</comment>
<keyword evidence="5" id="KW-0169">Cobalamin biosynthesis</keyword>
<dbReference type="PANTHER" id="PTHR42885">
    <property type="entry name" value="HISTIDINOL-PHOSPHATE AMINOTRANSFERASE-RELATED"/>
    <property type="match status" value="1"/>
</dbReference>
<evidence type="ECO:0000256" key="7">
    <source>
        <dbReference type="ARBA" id="ARBA00023239"/>
    </source>
</evidence>
<dbReference type="OrthoDB" id="9799304at2"/>
<evidence type="ECO:0000256" key="8">
    <source>
        <dbReference type="ARBA" id="ARBA00029996"/>
    </source>
</evidence>
<dbReference type="Gene3D" id="3.40.640.10">
    <property type="entry name" value="Type I PLP-dependent aspartate aminotransferase-like (Major domain)"/>
    <property type="match status" value="1"/>
</dbReference>
<dbReference type="InterPro" id="IPR015424">
    <property type="entry name" value="PyrdxlP-dep_Trfase"/>
</dbReference>
<organism evidence="11 12">
    <name type="scientific">Niveispirillum cyanobacteriorum</name>
    <dbReference type="NCBI Taxonomy" id="1612173"/>
    <lineage>
        <taxon>Bacteria</taxon>
        <taxon>Pseudomonadati</taxon>
        <taxon>Pseudomonadota</taxon>
        <taxon>Alphaproteobacteria</taxon>
        <taxon>Rhodospirillales</taxon>
        <taxon>Azospirillaceae</taxon>
        <taxon>Niveispirillum</taxon>
    </lineage>
</organism>
<comment type="function">
    <text evidence="2">Decarboxylates L-threonine-O-3-phosphate to yield (R)-1-amino-2-propanol O-2-phosphate, the precursor for the linkage between the nucleotide loop and the corrin ring in cobalamin.</text>
</comment>
<dbReference type="PROSITE" id="PS00105">
    <property type="entry name" value="AA_TRANSFER_CLASS_1"/>
    <property type="match status" value="1"/>
</dbReference>
<dbReference type="InterPro" id="IPR004838">
    <property type="entry name" value="NHTrfase_class1_PyrdxlP-BS"/>
</dbReference>
<dbReference type="Gene3D" id="3.90.1150.10">
    <property type="entry name" value="Aspartate Aminotransferase, domain 1"/>
    <property type="match status" value="1"/>
</dbReference>
<dbReference type="AlphaFoldDB" id="A0A2K9NLY5"/>
<reference evidence="11 12" key="1">
    <citation type="submission" date="2017-12" db="EMBL/GenBank/DDBJ databases">
        <title>Genomes of bacteria within cyanobacterial aggregates.</title>
        <authorList>
            <person name="Cai H."/>
        </authorList>
    </citation>
    <scope>NUCLEOTIDE SEQUENCE [LARGE SCALE GENOMIC DNA]</scope>
    <source>
        <strain evidence="11 12">TH16</strain>
        <plasmid evidence="11 12">unnamed1</plasmid>
    </source>
</reference>
<dbReference type="InterPro" id="IPR005860">
    <property type="entry name" value="CobD"/>
</dbReference>
<gene>
    <name evidence="11" type="ORF">C0V82_22145</name>
</gene>
<evidence type="ECO:0000256" key="5">
    <source>
        <dbReference type="ARBA" id="ARBA00022573"/>
    </source>
</evidence>
<dbReference type="Pfam" id="PF00155">
    <property type="entry name" value="Aminotran_1_2"/>
    <property type="match status" value="1"/>
</dbReference>
<dbReference type="CDD" id="cd00609">
    <property type="entry name" value="AAT_like"/>
    <property type="match status" value="1"/>
</dbReference>
<dbReference type="GO" id="GO:0048472">
    <property type="term" value="F:threonine-phosphate decarboxylase activity"/>
    <property type="evidence" value="ECO:0007669"/>
    <property type="project" value="UniProtKB-EC"/>
</dbReference>
<comment type="catalytic activity">
    <reaction evidence="9">
        <text>O-phospho-L-threonine + H(+) = (R)-1-aminopropan-2-yl phosphate + CO2</text>
        <dbReference type="Rhea" id="RHEA:11492"/>
        <dbReference type="ChEBI" id="CHEBI:15378"/>
        <dbReference type="ChEBI" id="CHEBI:16526"/>
        <dbReference type="ChEBI" id="CHEBI:58563"/>
        <dbReference type="ChEBI" id="CHEBI:58675"/>
        <dbReference type="EC" id="4.1.1.81"/>
    </reaction>
</comment>
<dbReference type="InterPro" id="IPR015422">
    <property type="entry name" value="PyrdxlP-dep_Trfase_small"/>
</dbReference>
<accession>A0A2K9NLY5</accession>
<keyword evidence="11" id="KW-0614">Plasmid</keyword>
<keyword evidence="6" id="KW-0663">Pyridoxal phosphate</keyword>
<protein>
    <recommendedName>
        <fullName evidence="4">threonine-phosphate decarboxylase</fullName>
        <ecNumber evidence="4">4.1.1.81</ecNumber>
    </recommendedName>
    <alternativeName>
        <fullName evidence="8">L-threonine-O-3-phosphate decarboxylase</fullName>
    </alternativeName>
</protein>
<evidence type="ECO:0000259" key="10">
    <source>
        <dbReference type="Pfam" id="PF00155"/>
    </source>
</evidence>
<evidence type="ECO:0000256" key="1">
    <source>
        <dbReference type="ARBA" id="ARBA00001933"/>
    </source>
</evidence>
<geneLocation type="plasmid" evidence="11 12">
    <name>unnamed1</name>
</geneLocation>
<dbReference type="NCBIfam" id="TIGR01140">
    <property type="entry name" value="L_thr_O3P_dcar"/>
    <property type="match status" value="1"/>
</dbReference>
<dbReference type="GO" id="GO:0009236">
    <property type="term" value="P:cobalamin biosynthetic process"/>
    <property type="evidence" value="ECO:0007669"/>
    <property type="project" value="UniProtKB-UniPathway"/>
</dbReference>
<feature type="domain" description="Aminotransferase class I/classII large" evidence="10">
    <location>
        <begin position="60"/>
        <end position="258"/>
    </location>
</feature>
<evidence type="ECO:0000256" key="2">
    <source>
        <dbReference type="ARBA" id="ARBA00003444"/>
    </source>
</evidence>
<dbReference type="EC" id="4.1.1.81" evidence="4"/>
<dbReference type="InterPro" id="IPR004839">
    <property type="entry name" value="Aminotransferase_I/II_large"/>
</dbReference>
<name>A0A2K9NLY5_9PROT</name>